<dbReference type="SUPFAM" id="SSF56042">
    <property type="entry name" value="PurM C-terminal domain-like"/>
    <property type="match status" value="1"/>
</dbReference>
<evidence type="ECO:0000256" key="4">
    <source>
        <dbReference type="ARBA" id="ARBA00022741"/>
    </source>
</evidence>
<keyword evidence="14" id="KW-1185">Reference proteome</keyword>
<keyword evidence="8" id="KW-0560">Oxidoreductase</keyword>
<evidence type="ECO:0000256" key="3">
    <source>
        <dbReference type="ARBA" id="ARBA00022679"/>
    </source>
</evidence>
<sequence>MQPQIPLTRDLVLIGGGHSHALVLRKWAMRPLPGVRLTLINPGPTAPYSGMLPGHIAGHYRQEELEIDLVRLARFAGARLIDGRAVALDPEAKTVTVEGHGAIEYDVASLDIGITTDLPQLRGFAEHALGAKPLDTYAARWQDFLRTAEASGEADPIAVIGGGVAGVELAMAMAHALRRVTEKARVTLIEAHDQLTGTGEETRQRILAALNENGVTLWTGAEIAEITKDGPRLRTGEIIPSAFTVGAAGALPQPWLQQTGLPLTDGFVNVGATLLVEGHDDLFAVGDCAHMTHAPRPKAGVYAVRAAPVLHDNLRAALTGQALRPFHPQKDYLKLISLGEKSALAEKYGRPWSGPWLWRWKDRIDRKFMLKFQDLPAMDPPAPPRVAALGVAEELGDGQPVCAGCGSKVGPGALSDVLAALPQAGRDDVLRGAGDDAATLDIGGVKQVLTTDHLRAFTEDPALMARITAIHALGDVWSMGAAPQAVLANVILPRMNDTLQRRTLAEIMRAAGEVFRDAGAEIVGGHSTLGSELTIGFTLTGLTGNPIQQSGGRPGDALILTRPLGSGTILAAEMQGKAKGRDVMRMLQVMAQPQAKAAEILRPAHAMTDVTGFGLAGHLMALCKASDTGAEIKLESLLFYDGALELAEAGIRSSLYDANLSHAPLINATGPRGILLHDPQTAGGLLAAVAPDKADALLAKLHENGIPAVRIGRMTEGAPMISCV</sequence>
<dbReference type="Gene3D" id="3.30.1330.10">
    <property type="entry name" value="PurM-like, N-terminal domain"/>
    <property type="match status" value="1"/>
</dbReference>
<dbReference type="PRINTS" id="PR00411">
    <property type="entry name" value="PNDRDTASEI"/>
</dbReference>
<dbReference type="RefSeq" id="WP_212699106.1">
    <property type="nucleotide sequence ID" value="NZ_JADMKU010000001.1"/>
</dbReference>
<evidence type="ECO:0000259" key="10">
    <source>
        <dbReference type="Pfam" id="PF00586"/>
    </source>
</evidence>
<evidence type="ECO:0000256" key="5">
    <source>
        <dbReference type="ARBA" id="ARBA00022777"/>
    </source>
</evidence>
<dbReference type="InterPro" id="IPR004536">
    <property type="entry name" value="SPS/SelD"/>
</dbReference>
<dbReference type="InterPro" id="IPR016188">
    <property type="entry name" value="PurM-like_N"/>
</dbReference>
<comment type="caution">
    <text evidence="13">The sequence shown here is derived from an EMBL/GenBank/DDBJ whole genome shotgun (WGS) entry which is preliminary data.</text>
</comment>
<keyword evidence="9" id="KW-0711">Selenium</keyword>
<evidence type="ECO:0000256" key="6">
    <source>
        <dbReference type="ARBA" id="ARBA00022827"/>
    </source>
</evidence>
<keyword evidence="6" id="KW-0274">FAD</keyword>
<name>A0ABS5HKT5_9RHOB</name>
<evidence type="ECO:0000313" key="14">
    <source>
        <dbReference type="Proteomes" id="UP001195941"/>
    </source>
</evidence>
<dbReference type="InterPro" id="IPR051169">
    <property type="entry name" value="NADH-Q_oxidoreductase"/>
</dbReference>
<dbReference type="NCBIfam" id="TIGR00476">
    <property type="entry name" value="selD"/>
    <property type="match status" value="1"/>
</dbReference>
<dbReference type="SUPFAM" id="SSF55326">
    <property type="entry name" value="PurM N-terminal domain-like"/>
    <property type="match status" value="1"/>
</dbReference>
<dbReference type="PANTHER" id="PTHR42913">
    <property type="entry name" value="APOPTOSIS-INDUCING FACTOR 1"/>
    <property type="match status" value="1"/>
</dbReference>
<gene>
    <name evidence="13" type="primary">selD</name>
    <name evidence="13" type="ORF">IT775_00475</name>
</gene>
<dbReference type="CDD" id="cd02195">
    <property type="entry name" value="SelD"/>
    <property type="match status" value="1"/>
</dbReference>
<dbReference type="Pfam" id="PF02769">
    <property type="entry name" value="AIRS_C"/>
    <property type="match status" value="1"/>
</dbReference>
<dbReference type="Gene3D" id="3.90.650.10">
    <property type="entry name" value="PurM-like C-terminal domain"/>
    <property type="match status" value="1"/>
</dbReference>
<feature type="domain" description="PurM-like C-terminal" evidence="11">
    <location>
        <begin position="553"/>
        <end position="717"/>
    </location>
</feature>
<evidence type="ECO:0000256" key="9">
    <source>
        <dbReference type="ARBA" id="ARBA00023266"/>
    </source>
</evidence>
<reference evidence="13 14" key="1">
    <citation type="journal article" date="2021" name="Arch. Microbiol.">
        <title>Thalassobius aquimarinus sp. nov., isolated from the Sea of Japan seashore.</title>
        <authorList>
            <person name="Kurilenko V.V."/>
            <person name="Romanenko L.A."/>
            <person name="Chernysheva N.Y."/>
            <person name="Velansky P.V."/>
            <person name="Tekutyeva L.A."/>
            <person name="Isaeva M.P."/>
            <person name="Mikhailov V.V."/>
        </authorList>
    </citation>
    <scope>NUCLEOTIDE SEQUENCE [LARGE SCALE GENOMIC DNA]</scope>
    <source>
        <strain evidence="13 14">KMM 8518</strain>
    </source>
</reference>
<evidence type="ECO:0000256" key="8">
    <source>
        <dbReference type="ARBA" id="ARBA00023002"/>
    </source>
</evidence>
<dbReference type="Pfam" id="PF00586">
    <property type="entry name" value="AIRS"/>
    <property type="match status" value="1"/>
</dbReference>
<dbReference type="InterPro" id="IPR010918">
    <property type="entry name" value="PurM-like_C_dom"/>
</dbReference>
<proteinExistence type="predicted"/>
<keyword evidence="7" id="KW-0067">ATP-binding</keyword>
<dbReference type="NCBIfam" id="TIGR03169">
    <property type="entry name" value="Nterm_to_SelD"/>
    <property type="match status" value="1"/>
</dbReference>
<evidence type="ECO:0000313" key="13">
    <source>
        <dbReference type="EMBL" id="MBR9649596.1"/>
    </source>
</evidence>
<evidence type="ECO:0000259" key="11">
    <source>
        <dbReference type="Pfam" id="PF02769"/>
    </source>
</evidence>
<dbReference type="InterPro" id="IPR036676">
    <property type="entry name" value="PurM-like_C_sf"/>
</dbReference>
<accession>A0ABS5HKT5</accession>
<dbReference type="PANTHER" id="PTHR42913:SF9">
    <property type="entry name" value="SLR1591 PROTEIN"/>
    <property type="match status" value="1"/>
</dbReference>
<dbReference type="EC" id="2.7.9.3" evidence="13"/>
<dbReference type="EMBL" id="JADMKU010000001">
    <property type="protein sequence ID" value="MBR9649596.1"/>
    <property type="molecule type" value="Genomic_DNA"/>
</dbReference>
<dbReference type="Pfam" id="PF07992">
    <property type="entry name" value="Pyr_redox_2"/>
    <property type="match status" value="1"/>
</dbReference>
<feature type="domain" description="FAD/NAD(P)-binding" evidence="12">
    <location>
        <begin position="10"/>
        <end position="301"/>
    </location>
</feature>
<evidence type="ECO:0000256" key="7">
    <source>
        <dbReference type="ARBA" id="ARBA00022840"/>
    </source>
</evidence>
<keyword evidence="2" id="KW-0285">Flavoprotein</keyword>
<dbReference type="InterPro" id="IPR036921">
    <property type="entry name" value="PurM-like_N_sf"/>
</dbReference>
<dbReference type="SUPFAM" id="SSF51905">
    <property type="entry name" value="FAD/NAD(P)-binding domain"/>
    <property type="match status" value="2"/>
</dbReference>
<evidence type="ECO:0000259" key="12">
    <source>
        <dbReference type="Pfam" id="PF07992"/>
    </source>
</evidence>
<feature type="domain" description="PurM-like N-terminal" evidence="10">
    <location>
        <begin position="434"/>
        <end position="542"/>
    </location>
</feature>
<evidence type="ECO:0000256" key="2">
    <source>
        <dbReference type="ARBA" id="ARBA00022630"/>
    </source>
</evidence>
<keyword evidence="5" id="KW-0418">Kinase</keyword>
<dbReference type="InterPro" id="IPR023753">
    <property type="entry name" value="FAD/NAD-binding_dom"/>
</dbReference>
<protein>
    <submittedName>
        <fullName evidence="13">Selenide, water dikinase SelD</fullName>
        <ecNumber evidence="13">2.7.9.3</ecNumber>
    </submittedName>
</protein>
<dbReference type="Gene3D" id="3.50.50.100">
    <property type="match status" value="1"/>
</dbReference>
<dbReference type="InterPro" id="IPR036188">
    <property type="entry name" value="FAD/NAD-bd_sf"/>
</dbReference>
<dbReference type="InterPro" id="IPR017584">
    <property type="entry name" value="Pyridine_nucleo_diS_OxRdtase_N"/>
</dbReference>
<comment type="cofactor">
    <cofactor evidence="1">
        <name>FAD</name>
        <dbReference type="ChEBI" id="CHEBI:57692"/>
    </cofactor>
</comment>
<organism evidence="13 14">
    <name type="scientific">Thalassovita aquimarina</name>
    <dbReference type="NCBI Taxonomy" id="2785917"/>
    <lineage>
        <taxon>Bacteria</taxon>
        <taxon>Pseudomonadati</taxon>
        <taxon>Pseudomonadota</taxon>
        <taxon>Alphaproteobacteria</taxon>
        <taxon>Rhodobacterales</taxon>
        <taxon>Roseobacteraceae</taxon>
        <taxon>Thalassovita</taxon>
    </lineage>
</organism>
<dbReference type="Proteomes" id="UP001195941">
    <property type="component" value="Unassembled WGS sequence"/>
</dbReference>
<evidence type="ECO:0000256" key="1">
    <source>
        <dbReference type="ARBA" id="ARBA00001974"/>
    </source>
</evidence>
<keyword evidence="3 13" id="KW-0808">Transferase</keyword>
<keyword evidence="4" id="KW-0547">Nucleotide-binding</keyword>
<dbReference type="GO" id="GO:0004756">
    <property type="term" value="F:selenide, water dikinase activity"/>
    <property type="evidence" value="ECO:0007669"/>
    <property type="project" value="UniProtKB-EC"/>
</dbReference>